<dbReference type="STRING" id="1108050.A0A0B7FX02"/>
<sequence length="387" mass="44320">MPFLLRPPTLAPGTSHYISNASVIAARAALGLEDPVRIQFEKAEKAAKPLANWCRRRQHDEVKSIQLRRERKAPFFHQYVAFCLADDRGCFRVDRRQLPDEGSPLDCTEEAGVEAYETIEEIKNLEHSIYSPSDCLVHVEFGSGVRIELIIDICSAISRHENACIYTVQRYNCYFYAQTLLLCTVCSENDWYEKYIWGSGLGSGTLFGPKDLETFHMPLEKLTKNPNTVIRILDNHPKSTPIELKDEARPEKLLLNQYDSAWKVTLRLIRPQRKNSHSSLMKSVSIGELQAYISDMICAHAARVEHYKVLLGCNALEVEQDIKRAMNDIWGKHPIILGQVREVEAAVPNLINRRFKPQQGLKRSTRVAKDRTDDWVRVPRRGQTTDF</sequence>
<evidence type="ECO:0000313" key="2">
    <source>
        <dbReference type="Proteomes" id="UP000059188"/>
    </source>
</evidence>
<proteinExistence type="predicted"/>
<dbReference type="AlphaFoldDB" id="A0A0B7FX02"/>
<name>A0A0B7FX02_THACB</name>
<reference evidence="1 2" key="1">
    <citation type="submission" date="2014-11" db="EMBL/GenBank/DDBJ databases">
        <authorList>
            <person name="Wibberg Daniel"/>
        </authorList>
    </citation>
    <scope>NUCLEOTIDE SEQUENCE [LARGE SCALE GENOMIC DNA]</scope>
    <source>
        <strain evidence="1">Rhizoctonia solani AG1-IB 7/3/14</strain>
    </source>
</reference>
<gene>
    <name evidence="1" type="ORF">RSOLAG1IB_10001</name>
</gene>
<evidence type="ECO:0000313" key="1">
    <source>
        <dbReference type="EMBL" id="CEL61409.1"/>
    </source>
</evidence>
<protein>
    <submittedName>
        <fullName evidence="1">Uncharacterized protein</fullName>
    </submittedName>
</protein>
<dbReference type="Proteomes" id="UP000059188">
    <property type="component" value="Unassembled WGS sequence"/>
</dbReference>
<keyword evidence="2" id="KW-1185">Reference proteome</keyword>
<dbReference type="EMBL" id="LN679155">
    <property type="protein sequence ID" value="CEL61409.1"/>
    <property type="molecule type" value="Genomic_DNA"/>
</dbReference>
<organism evidence="1 2">
    <name type="scientific">Thanatephorus cucumeris (strain AG1-IB / isolate 7/3/14)</name>
    <name type="common">Lettuce bottom rot fungus</name>
    <name type="synonym">Rhizoctonia solani</name>
    <dbReference type="NCBI Taxonomy" id="1108050"/>
    <lineage>
        <taxon>Eukaryota</taxon>
        <taxon>Fungi</taxon>
        <taxon>Dikarya</taxon>
        <taxon>Basidiomycota</taxon>
        <taxon>Agaricomycotina</taxon>
        <taxon>Agaricomycetes</taxon>
        <taxon>Cantharellales</taxon>
        <taxon>Ceratobasidiaceae</taxon>
        <taxon>Rhizoctonia</taxon>
        <taxon>Rhizoctonia solani AG-1</taxon>
    </lineage>
</organism>
<accession>A0A0B7FX02</accession>
<dbReference type="OrthoDB" id="3136628at2759"/>